<evidence type="ECO:0000313" key="2">
    <source>
        <dbReference type="Proteomes" id="UP001629113"/>
    </source>
</evidence>
<organism evidence="1 2">
    <name type="scientific">Phlyctema vagabunda</name>
    <dbReference type="NCBI Taxonomy" id="108571"/>
    <lineage>
        <taxon>Eukaryota</taxon>
        <taxon>Fungi</taxon>
        <taxon>Dikarya</taxon>
        <taxon>Ascomycota</taxon>
        <taxon>Pezizomycotina</taxon>
        <taxon>Leotiomycetes</taxon>
        <taxon>Helotiales</taxon>
        <taxon>Dermateaceae</taxon>
        <taxon>Phlyctema</taxon>
    </lineage>
</organism>
<protein>
    <submittedName>
        <fullName evidence="1">Uncharacterized protein</fullName>
    </submittedName>
</protein>
<name>A0ABR4PT00_9HELO</name>
<dbReference type="EMBL" id="JBFCZG010000002">
    <property type="protein sequence ID" value="KAL3426478.1"/>
    <property type="molecule type" value="Genomic_DNA"/>
</dbReference>
<sequence length="168" mass="18409">MIPISTADNGKKQEIKGQLKIATCFRHPDRVRLLLAHFPNHRVGVLRTTLPGLVLSDRSLCGAFEHPVDPFDVARYGRGSREKREPSVDVVTAHQGLSIRVGQKELEALGSDRGQRRGRRGGITGCVSTGRPGWARVSRFSEQRVHRFLSVVLTDFSAVPFAASGSLG</sequence>
<accession>A0ABR4PT00</accession>
<evidence type="ECO:0000313" key="1">
    <source>
        <dbReference type="EMBL" id="KAL3426478.1"/>
    </source>
</evidence>
<proteinExistence type="predicted"/>
<dbReference type="Proteomes" id="UP001629113">
    <property type="component" value="Unassembled WGS sequence"/>
</dbReference>
<keyword evidence="2" id="KW-1185">Reference proteome</keyword>
<gene>
    <name evidence="1" type="ORF">PVAG01_03269</name>
</gene>
<reference evidence="1 2" key="1">
    <citation type="submission" date="2024-06" db="EMBL/GenBank/DDBJ databases">
        <title>Complete genome of Phlyctema vagabunda strain 19-DSS-EL-015.</title>
        <authorList>
            <person name="Fiorenzani C."/>
        </authorList>
    </citation>
    <scope>NUCLEOTIDE SEQUENCE [LARGE SCALE GENOMIC DNA]</scope>
    <source>
        <strain evidence="1 2">19-DSS-EL-015</strain>
    </source>
</reference>
<comment type="caution">
    <text evidence="1">The sequence shown here is derived from an EMBL/GenBank/DDBJ whole genome shotgun (WGS) entry which is preliminary data.</text>
</comment>